<sequence>MPTDIITYSVPPKEPDAIKSISSVQMNAQTVKHQILRLRFATLIATNLFAGLSADIASQTAMHRDQDAMIHVSLVEMVESSISMERAKNISV</sequence>
<gene>
    <name evidence="1" type="ORF">VNO77_28305</name>
</gene>
<keyword evidence="2" id="KW-1185">Reference proteome</keyword>
<evidence type="ECO:0000313" key="1">
    <source>
        <dbReference type="EMBL" id="KAK7324605.1"/>
    </source>
</evidence>
<dbReference type="AlphaFoldDB" id="A0AAN9Q4Q9"/>
<protein>
    <submittedName>
        <fullName evidence="1">Uncharacterized protein</fullName>
    </submittedName>
</protein>
<reference evidence="1 2" key="1">
    <citation type="submission" date="2024-01" db="EMBL/GenBank/DDBJ databases">
        <title>The genomes of 5 underutilized Papilionoideae crops provide insights into root nodulation and disease resistanc.</title>
        <authorList>
            <person name="Jiang F."/>
        </authorList>
    </citation>
    <scope>NUCLEOTIDE SEQUENCE [LARGE SCALE GENOMIC DNA]</scope>
    <source>
        <strain evidence="1">LVBAO_FW01</strain>
        <tissue evidence="1">Leaves</tissue>
    </source>
</reference>
<name>A0AAN9Q4Q9_CANGL</name>
<dbReference type="Proteomes" id="UP001367508">
    <property type="component" value="Unassembled WGS sequence"/>
</dbReference>
<proteinExistence type="predicted"/>
<accession>A0AAN9Q4Q9</accession>
<dbReference type="EMBL" id="JAYMYQ010000006">
    <property type="protein sequence ID" value="KAK7324605.1"/>
    <property type="molecule type" value="Genomic_DNA"/>
</dbReference>
<comment type="caution">
    <text evidence="1">The sequence shown here is derived from an EMBL/GenBank/DDBJ whole genome shotgun (WGS) entry which is preliminary data.</text>
</comment>
<evidence type="ECO:0000313" key="2">
    <source>
        <dbReference type="Proteomes" id="UP001367508"/>
    </source>
</evidence>
<organism evidence="1 2">
    <name type="scientific">Canavalia gladiata</name>
    <name type="common">Sword bean</name>
    <name type="synonym">Dolichos gladiatus</name>
    <dbReference type="NCBI Taxonomy" id="3824"/>
    <lineage>
        <taxon>Eukaryota</taxon>
        <taxon>Viridiplantae</taxon>
        <taxon>Streptophyta</taxon>
        <taxon>Embryophyta</taxon>
        <taxon>Tracheophyta</taxon>
        <taxon>Spermatophyta</taxon>
        <taxon>Magnoliopsida</taxon>
        <taxon>eudicotyledons</taxon>
        <taxon>Gunneridae</taxon>
        <taxon>Pentapetalae</taxon>
        <taxon>rosids</taxon>
        <taxon>fabids</taxon>
        <taxon>Fabales</taxon>
        <taxon>Fabaceae</taxon>
        <taxon>Papilionoideae</taxon>
        <taxon>50 kb inversion clade</taxon>
        <taxon>NPAAA clade</taxon>
        <taxon>indigoferoid/millettioid clade</taxon>
        <taxon>Phaseoleae</taxon>
        <taxon>Canavalia</taxon>
    </lineage>
</organism>